<dbReference type="SUPFAM" id="SSF53686">
    <property type="entry name" value="Tryptophan synthase beta subunit-like PLP-dependent enzymes"/>
    <property type="match status" value="1"/>
</dbReference>
<dbReference type="Gene3D" id="3.10.580.10">
    <property type="entry name" value="CBS-domain"/>
    <property type="match status" value="1"/>
</dbReference>
<evidence type="ECO:0000313" key="6">
    <source>
        <dbReference type="EMBL" id="CUS55351.1"/>
    </source>
</evidence>
<evidence type="ECO:0000256" key="1">
    <source>
        <dbReference type="ARBA" id="ARBA00001933"/>
    </source>
</evidence>
<dbReference type="PROSITE" id="PS00901">
    <property type="entry name" value="CYS_SYNTHASE"/>
    <property type="match status" value="1"/>
</dbReference>
<dbReference type="InterPro" id="IPR001926">
    <property type="entry name" value="TrpB-like_PALP"/>
</dbReference>
<evidence type="ECO:0000256" key="2">
    <source>
        <dbReference type="ARBA" id="ARBA00007103"/>
    </source>
</evidence>
<name>A0A160TWT4_9ZZZZ</name>
<dbReference type="GO" id="GO:0004124">
    <property type="term" value="F:cysteine synthase activity"/>
    <property type="evidence" value="ECO:0007669"/>
    <property type="project" value="UniProtKB-EC"/>
</dbReference>
<dbReference type="FunFam" id="3.40.50.1100:FF:000118">
    <property type="entry name" value="Related to CYS4-cystathionine beta-synthase"/>
    <property type="match status" value="1"/>
</dbReference>
<dbReference type="GO" id="GO:0006535">
    <property type="term" value="P:cysteine biosynthetic process from serine"/>
    <property type="evidence" value="ECO:0007669"/>
    <property type="project" value="InterPro"/>
</dbReference>
<dbReference type="Gene3D" id="3.40.50.1100">
    <property type="match status" value="2"/>
</dbReference>
<gene>
    <name evidence="6" type="ORF">MGWOODY_XGa1575</name>
</gene>
<dbReference type="FunFam" id="3.40.50.1100:FF:000003">
    <property type="entry name" value="Cystathionine beta-synthase"/>
    <property type="match status" value="1"/>
</dbReference>
<keyword evidence="6" id="KW-0808">Transferase</keyword>
<proteinExistence type="inferred from homology"/>
<feature type="domain" description="CBS" evidence="5">
    <location>
        <begin position="419"/>
        <end position="458"/>
    </location>
</feature>
<comment type="cofactor">
    <cofactor evidence="1">
        <name>pyridoxal 5'-phosphate</name>
        <dbReference type="ChEBI" id="CHEBI:597326"/>
    </cofactor>
</comment>
<dbReference type="InterPro" id="IPR036052">
    <property type="entry name" value="TrpB-like_PALP_sf"/>
</dbReference>
<dbReference type="PANTHER" id="PTHR10314">
    <property type="entry name" value="CYSTATHIONINE BETA-SYNTHASE"/>
    <property type="match status" value="1"/>
</dbReference>
<dbReference type="EC" id="2.5.1.47" evidence="6"/>
<reference evidence="6" key="1">
    <citation type="submission" date="2015-10" db="EMBL/GenBank/DDBJ databases">
        <authorList>
            <person name="Gilbert D.G."/>
        </authorList>
    </citation>
    <scope>NUCLEOTIDE SEQUENCE</scope>
</reference>
<dbReference type="InterPro" id="IPR000644">
    <property type="entry name" value="CBS_dom"/>
</dbReference>
<comment type="similarity">
    <text evidence="2">Belongs to the cysteine synthase/cystathionine beta-synthase family.</text>
</comment>
<dbReference type="Pfam" id="PF00291">
    <property type="entry name" value="PALP"/>
    <property type="match status" value="1"/>
</dbReference>
<dbReference type="InterPro" id="IPR050214">
    <property type="entry name" value="Cys_Synth/Cystath_Beta-Synth"/>
</dbReference>
<dbReference type="SUPFAM" id="SSF54631">
    <property type="entry name" value="CBS-domain pair"/>
    <property type="match status" value="1"/>
</dbReference>
<sequence length="467" mass="50984">MEVSDMNFCESVLDLVGDTPLVRLNNIVEPGMATVLAKMETLNPTGSVKDRMAINMVKRAEEEGLLKPGGTLVESTSGNTGLGLAMAAAAKGYRCIFTIPDKMSQEKIDMLKAYGAEVIVTPTELDHHHPDSYVEVAKRVAEQTPNALYTDQYNNMSNPEAHYLTTGPEIWAATDGLIDSFVTGLGTGGTISGAGKYLKEKAKAAGREVRVVGPDPYGSIYHDAFYKGEWEDPGMYRVEGIGHDFMVGTLDFSVIDEVVNVSDRDSFFMARSLARQEGIFAGGSTGTVFHGALQEARNLGPGKIVVAIVCDSGDRYISKTFNDEWMRDMGYFAPPRKLGTVQDILEFKKQQVVLADPNETLQSIINQMATLGISQMPMTVGQGDLRMIEELDILRAVAGGEHSLEDVARDIARPLEGQVEPSQTLDQIQQIFEENNVAIVVDDGRVVGVVNKIDLLEFYTQKTKEAV</sequence>
<dbReference type="EMBL" id="CZRL01000135">
    <property type="protein sequence ID" value="CUS55351.1"/>
    <property type="molecule type" value="Genomic_DNA"/>
</dbReference>
<evidence type="ECO:0000259" key="4">
    <source>
        <dbReference type="Pfam" id="PF00291"/>
    </source>
</evidence>
<evidence type="ECO:0000259" key="5">
    <source>
        <dbReference type="Pfam" id="PF00571"/>
    </source>
</evidence>
<dbReference type="InterPro" id="IPR046342">
    <property type="entry name" value="CBS_dom_sf"/>
</dbReference>
<accession>A0A160TWT4</accession>
<protein>
    <submittedName>
        <fullName evidence="6">Cysteine synthase</fullName>
        <ecNumber evidence="6">2.5.1.47</ecNumber>
    </submittedName>
</protein>
<dbReference type="CDD" id="cd01561">
    <property type="entry name" value="CBS_like"/>
    <property type="match status" value="1"/>
</dbReference>
<keyword evidence="3" id="KW-0663">Pyridoxal phosphate</keyword>
<dbReference type="Pfam" id="PF00571">
    <property type="entry name" value="CBS"/>
    <property type="match status" value="1"/>
</dbReference>
<organism evidence="6">
    <name type="scientific">hydrothermal vent metagenome</name>
    <dbReference type="NCBI Taxonomy" id="652676"/>
    <lineage>
        <taxon>unclassified sequences</taxon>
        <taxon>metagenomes</taxon>
        <taxon>ecological metagenomes</taxon>
    </lineage>
</organism>
<evidence type="ECO:0000256" key="3">
    <source>
        <dbReference type="ARBA" id="ARBA00022898"/>
    </source>
</evidence>
<feature type="domain" description="Tryptophan synthase beta chain-like PALP" evidence="4">
    <location>
        <begin position="13"/>
        <end position="311"/>
    </location>
</feature>
<dbReference type="AlphaFoldDB" id="A0A160TWT4"/>
<dbReference type="InterPro" id="IPR001216">
    <property type="entry name" value="P-phosphate_BS"/>
</dbReference>